<keyword evidence="3" id="KW-0808">Transferase</keyword>
<keyword evidence="4" id="KW-0547">Nucleotide-binding</keyword>
<dbReference type="GO" id="GO:0016301">
    <property type="term" value="F:kinase activity"/>
    <property type="evidence" value="ECO:0007669"/>
    <property type="project" value="UniProtKB-KW"/>
</dbReference>
<proteinExistence type="predicted"/>
<evidence type="ECO:0000313" key="11">
    <source>
        <dbReference type="Proteomes" id="UP001595997"/>
    </source>
</evidence>
<dbReference type="PROSITE" id="PS50011">
    <property type="entry name" value="PROTEIN_KINASE_DOM"/>
    <property type="match status" value="2"/>
</dbReference>
<dbReference type="PANTHER" id="PTHR43289">
    <property type="entry name" value="MITOGEN-ACTIVATED PROTEIN KINASE KINASE KINASE 20-RELATED"/>
    <property type="match status" value="1"/>
</dbReference>
<feature type="region of interest" description="Disordered" evidence="7">
    <location>
        <begin position="885"/>
        <end position="907"/>
    </location>
</feature>
<feature type="region of interest" description="Disordered" evidence="7">
    <location>
        <begin position="1391"/>
        <end position="1416"/>
    </location>
</feature>
<dbReference type="CDD" id="cd14014">
    <property type="entry name" value="STKc_PknB_like"/>
    <property type="match status" value="1"/>
</dbReference>
<evidence type="ECO:0000259" key="9">
    <source>
        <dbReference type="PROSITE" id="PS50965"/>
    </source>
</evidence>
<feature type="domain" description="NERD" evidence="9">
    <location>
        <begin position="10"/>
        <end position="122"/>
    </location>
</feature>
<dbReference type="RefSeq" id="WP_386442938.1">
    <property type="nucleotide sequence ID" value="NZ_JBHSFH010000004.1"/>
</dbReference>
<dbReference type="InterPro" id="IPR011528">
    <property type="entry name" value="NERD"/>
</dbReference>
<dbReference type="InterPro" id="IPR011009">
    <property type="entry name" value="Kinase-like_dom_sf"/>
</dbReference>
<gene>
    <name evidence="10" type="ORF">ACFPA8_05105</name>
</gene>
<comment type="caution">
    <text evidence="10">The sequence shown here is derived from an EMBL/GenBank/DDBJ whole genome shotgun (WGS) entry which is preliminary data.</text>
</comment>
<evidence type="ECO:0000256" key="7">
    <source>
        <dbReference type="SAM" id="MobiDB-lite"/>
    </source>
</evidence>
<dbReference type="SUPFAM" id="SSF56112">
    <property type="entry name" value="Protein kinase-like (PK-like)"/>
    <property type="match status" value="2"/>
</dbReference>
<keyword evidence="5 10" id="KW-0418">Kinase</keyword>
<dbReference type="EC" id="2.7.11.1" evidence="1"/>
<evidence type="ECO:0000313" key="10">
    <source>
        <dbReference type="EMBL" id="MFC4493511.1"/>
    </source>
</evidence>
<accession>A0ABV9A7D2</accession>
<dbReference type="SMART" id="SM00220">
    <property type="entry name" value="S_TKc"/>
    <property type="match status" value="1"/>
</dbReference>
<feature type="domain" description="Protein kinase" evidence="8">
    <location>
        <begin position="512"/>
        <end position="764"/>
    </location>
</feature>
<keyword evidence="6" id="KW-0067">ATP-binding</keyword>
<evidence type="ECO:0000256" key="1">
    <source>
        <dbReference type="ARBA" id="ARBA00012513"/>
    </source>
</evidence>
<keyword evidence="11" id="KW-1185">Reference proteome</keyword>
<protein>
    <recommendedName>
        <fullName evidence="1">non-specific serine/threonine protein kinase</fullName>
        <ecNumber evidence="1">2.7.11.1</ecNumber>
    </recommendedName>
</protein>
<dbReference type="NCBIfam" id="NF047741">
    <property type="entry name" value="antiphage_MADS6"/>
    <property type="match status" value="1"/>
</dbReference>
<evidence type="ECO:0000256" key="5">
    <source>
        <dbReference type="ARBA" id="ARBA00022777"/>
    </source>
</evidence>
<evidence type="ECO:0000256" key="4">
    <source>
        <dbReference type="ARBA" id="ARBA00022741"/>
    </source>
</evidence>
<dbReference type="Gene3D" id="1.10.510.10">
    <property type="entry name" value="Transferase(Phosphotransferase) domain 1"/>
    <property type="match status" value="2"/>
</dbReference>
<feature type="compositionally biased region" description="Basic and acidic residues" evidence="7">
    <location>
        <begin position="475"/>
        <end position="484"/>
    </location>
</feature>
<feature type="region of interest" description="Disordered" evidence="7">
    <location>
        <begin position="475"/>
        <end position="494"/>
    </location>
</feature>
<evidence type="ECO:0000259" key="8">
    <source>
        <dbReference type="PROSITE" id="PS50011"/>
    </source>
</evidence>
<dbReference type="Proteomes" id="UP001595997">
    <property type="component" value="Unassembled WGS sequence"/>
</dbReference>
<dbReference type="EMBL" id="JBHSFH010000004">
    <property type="protein sequence ID" value="MFC4493511.1"/>
    <property type="molecule type" value="Genomic_DNA"/>
</dbReference>
<evidence type="ECO:0000256" key="2">
    <source>
        <dbReference type="ARBA" id="ARBA00022527"/>
    </source>
</evidence>
<organism evidence="10 11">
    <name type="scientific">Streptomyces ovatisporus</name>
    <dbReference type="NCBI Taxonomy" id="1128682"/>
    <lineage>
        <taxon>Bacteria</taxon>
        <taxon>Bacillati</taxon>
        <taxon>Actinomycetota</taxon>
        <taxon>Actinomycetes</taxon>
        <taxon>Kitasatosporales</taxon>
        <taxon>Streptomycetaceae</taxon>
        <taxon>Streptomyces</taxon>
    </lineage>
</organism>
<dbReference type="Pfam" id="PF08378">
    <property type="entry name" value="NERD"/>
    <property type="match status" value="1"/>
</dbReference>
<reference evidence="11" key="1">
    <citation type="journal article" date="2019" name="Int. J. Syst. Evol. Microbiol.">
        <title>The Global Catalogue of Microorganisms (GCM) 10K type strain sequencing project: providing services to taxonomists for standard genome sequencing and annotation.</title>
        <authorList>
            <consortium name="The Broad Institute Genomics Platform"/>
            <consortium name="The Broad Institute Genome Sequencing Center for Infectious Disease"/>
            <person name="Wu L."/>
            <person name="Ma J."/>
        </authorList>
    </citation>
    <scope>NUCLEOTIDE SEQUENCE [LARGE SCALE GENOMIC DNA]</scope>
    <source>
        <strain evidence="11">CGMCC 4.7357</strain>
    </source>
</reference>
<keyword evidence="2" id="KW-0723">Serine/threonine-protein kinase</keyword>
<dbReference type="PANTHER" id="PTHR43289:SF6">
    <property type="entry name" value="SERINE_THREONINE-PROTEIN KINASE NEKL-3"/>
    <property type="match status" value="1"/>
</dbReference>
<feature type="domain" description="Protein kinase" evidence="8">
    <location>
        <begin position="193"/>
        <end position="470"/>
    </location>
</feature>
<name>A0ABV9A7D2_9ACTN</name>
<dbReference type="Pfam" id="PF00069">
    <property type="entry name" value="Pkinase"/>
    <property type="match status" value="2"/>
</dbReference>
<feature type="compositionally biased region" description="Basic and acidic residues" evidence="7">
    <location>
        <begin position="1396"/>
        <end position="1416"/>
    </location>
</feature>
<evidence type="ECO:0000256" key="6">
    <source>
        <dbReference type="ARBA" id="ARBA00022840"/>
    </source>
</evidence>
<dbReference type="PROSITE" id="PS50965">
    <property type="entry name" value="NERD"/>
    <property type="match status" value="1"/>
</dbReference>
<sequence>MAQIIPIGEPANEAELMVLRHLREHAPDDWIVVANFELPYGPGRPVFEVDLAIIADHAVYLADTKGVHGRVEVRGGRWYPQGAPFASPARKIRSHARVAATLLGQSGAGGGKLGSVWCEGLVILPYPGSALHDPDGRDEPSTHHLDELVPFLKRHLPPGNRPTGDISALRADLARVFQAETRPPSGRRRFGHYEVVEALHEADPGEQAGDDDDLASRVSVYRVRLADQPQSGTYILQAHAVDPLLPDSERSTAHARIGNPIQALNKLPACPNIVPCVTSFPLDEGEGYAVVLKDVLAEALRVKLDAKGQGALGADAKRRIVDGVLSGLAVAHAHRVVHRYLSPDTVLVGRNGVAMLTGFDYAHPGPPRPRELTRGMEAYNHQIPAYLAPECHQRPGTFSPAADLYAAGVLFHELYTGELPSLEAGSILLDSLDEADRIGPELTFIIRGLLSADPADRPLAREAIRRLEQADAGRSRAQVRRQELEQPGDPFDWRNPRSYADLPEGFRLTEKFRVRSQLGQGQFGVVYRVFNTLDDTDEVLKILTKGRESAEERLKVEYRILRKLPPHPNLVRLIDAEWLPKSGFPYLRMEFAEGKDLKRVLDEKHTLGPADVSKLLDDCLSGLSHLHVNGVFHCDIKPSNLLWTVDGARILDFNAAVSSDSTLTPVLGSPRYLAPEATGLKRPSREELTDLDLFALGISAYEALTGRYPWKDQETPPRGAEPLDPRRLPGLADLAPEFTAVLLRALAPRRFQRYRDAEEFHSALTAVQEVRIVPPAPAAKPHTAPGADDTAGSNPFVSHLQTLYSQNARTNAGTRGQDPAALPLYVETALDTRLRPDVLAGRHRLVIITGNAGDGKTAFLEHLADEARHLDAVFGEPRANGDDFTLNGRSFHTNHDGSQDEGDTDNDTVLDAFLAPYQGEDPTAWPEDQTRLIAVNEGRLVDFTTRHEDRYPLLASTVQEGLRTGRAAHGLTVVNLNARDILADPEGAGSIMHRMVAALADERHWEACASCTLAPRCYALHNARTFAHPTAGQQVTERLATLYRTVHLRGRLHITLRDLRSALAYTFTSGRDCAQIQALYARDEPAAAQDILDSLYFTSWAGIHTGETATGAPRPGERDRLLSQLRELDVAAVPTPQLDRRLDYAGPTADHALVSFDQRGDLDERLLTAGFRALPRTHLADRAQISAHRAYLAAARRRFYFESLDATRWTSLLPYQAADRFLRLLAARQPGPEELDQELARLIEAINRGEGMPRAVGRWGRHLALQVRSVPGGTLRSHRLFPADSFTLAVAEPPSSSYVESSPRELVIRHHPEGGQAHRAQLVIRLDLYELLDRLHRGHQPGVEDRQGQNLALAVFKNALAATSYQEALLNAPGSPPYQLSRLADGALRLAPALPHADEPGPGRPDTGRADAEGAR</sequence>
<dbReference type="InterPro" id="IPR000719">
    <property type="entry name" value="Prot_kinase_dom"/>
</dbReference>
<evidence type="ECO:0000256" key="3">
    <source>
        <dbReference type="ARBA" id="ARBA00022679"/>
    </source>
</evidence>